<feature type="repeat" description="Solcar" evidence="14">
    <location>
        <begin position="207"/>
        <end position="296"/>
    </location>
</feature>
<dbReference type="InterPro" id="IPR002113">
    <property type="entry name" value="ADT_euk_type"/>
</dbReference>
<evidence type="ECO:0000256" key="7">
    <source>
        <dbReference type="ARBA" id="ARBA00022737"/>
    </source>
</evidence>
<dbReference type="PRINTS" id="PR00926">
    <property type="entry name" value="MITOCARRIER"/>
</dbReference>
<evidence type="ECO:0000313" key="17">
    <source>
        <dbReference type="EMBL" id="ORY28973.1"/>
    </source>
</evidence>
<evidence type="ECO:0000256" key="2">
    <source>
        <dbReference type="ARBA" id="ARBA00006375"/>
    </source>
</evidence>
<dbReference type="STRING" id="71784.A0A1Y2B2D7"/>
<dbReference type="Gene3D" id="1.50.40.10">
    <property type="entry name" value="Mitochondrial carrier domain"/>
    <property type="match status" value="1"/>
</dbReference>
<keyword evidence="5" id="KW-0050">Antiport</keyword>
<evidence type="ECO:0000256" key="12">
    <source>
        <dbReference type="ARBA" id="ARBA00024143"/>
    </source>
</evidence>
<comment type="function">
    <text evidence="13">ADP:ATP antiporter that mediates import of ADP into the mitochondrial matrix for ATP synthesis, and export of ATP out to fuel the cell. Cycles between the cytoplasmic-open state (c-state) and the matrix-open state (m-state): operates by the alternating access mechanism with a single substrate-binding site intermittently exposed to either the cytosolic (c-state) or matrix (m-state) side of the inner mitochondrial membrane.</text>
</comment>
<evidence type="ECO:0000313" key="18">
    <source>
        <dbReference type="Proteomes" id="UP000193986"/>
    </source>
</evidence>
<evidence type="ECO:0000256" key="11">
    <source>
        <dbReference type="ARBA" id="ARBA00023136"/>
    </source>
</evidence>
<keyword evidence="9 16" id="KW-1133">Transmembrane helix</keyword>
<dbReference type="GO" id="GO:1990544">
    <property type="term" value="P:mitochondrial ATP transmembrane transport"/>
    <property type="evidence" value="ECO:0007669"/>
    <property type="project" value="InterPro"/>
</dbReference>
<evidence type="ECO:0000256" key="5">
    <source>
        <dbReference type="ARBA" id="ARBA00022449"/>
    </source>
</evidence>
<keyword evidence="7" id="KW-0677">Repeat</keyword>
<feature type="repeat" description="Solcar" evidence="14">
    <location>
        <begin position="108"/>
        <end position="200"/>
    </location>
</feature>
<evidence type="ECO:0000256" key="8">
    <source>
        <dbReference type="ARBA" id="ARBA00022792"/>
    </source>
</evidence>
<dbReference type="PANTHER" id="PTHR45635:SF14">
    <property type="entry name" value="ADP_ATP TRANSLOCASE"/>
    <property type="match status" value="1"/>
</dbReference>
<evidence type="ECO:0000256" key="10">
    <source>
        <dbReference type="ARBA" id="ARBA00023128"/>
    </source>
</evidence>
<dbReference type="GO" id="GO:0005471">
    <property type="term" value="F:ATP:ADP antiporter activity"/>
    <property type="evidence" value="ECO:0007669"/>
    <property type="project" value="UniProtKB-UniRule"/>
</dbReference>
<protein>
    <recommendedName>
        <fullName evidence="16">ADP/ATP translocase</fullName>
    </recommendedName>
    <alternativeName>
        <fullName evidence="16">ADP,ATP carrier protein</fullName>
    </alternativeName>
</protein>
<keyword evidence="8" id="KW-0999">Mitochondrion inner membrane</keyword>
<dbReference type="Proteomes" id="UP000193986">
    <property type="component" value="Unassembled WGS sequence"/>
</dbReference>
<proteinExistence type="inferred from homology"/>
<comment type="caution">
    <text evidence="16">Lacks conserved residue(s) required for the propagation of feature annotation.</text>
</comment>
<feature type="repeat" description="Solcar" evidence="14">
    <location>
        <begin position="13"/>
        <end position="97"/>
    </location>
</feature>
<dbReference type="AlphaFoldDB" id="A0A1Y2B2D7"/>
<keyword evidence="10" id="KW-0496">Mitochondrion</keyword>
<comment type="function">
    <text evidence="16">Catalyzes the exchange of ADP and ATP across the membrane.</text>
</comment>
<dbReference type="SUPFAM" id="SSF103506">
    <property type="entry name" value="Mitochondrial carrier"/>
    <property type="match status" value="1"/>
</dbReference>
<organism evidence="17 18">
    <name type="scientific">Naematelia encephala</name>
    <dbReference type="NCBI Taxonomy" id="71784"/>
    <lineage>
        <taxon>Eukaryota</taxon>
        <taxon>Fungi</taxon>
        <taxon>Dikarya</taxon>
        <taxon>Basidiomycota</taxon>
        <taxon>Agaricomycotina</taxon>
        <taxon>Tremellomycetes</taxon>
        <taxon>Tremellales</taxon>
        <taxon>Naemateliaceae</taxon>
        <taxon>Naematelia</taxon>
    </lineage>
</organism>
<evidence type="ECO:0000256" key="1">
    <source>
        <dbReference type="ARBA" id="ARBA00004448"/>
    </source>
</evidence>
<keyword evidence="6 14" id="KW-0812">Transmembrane</keyword>
<dbReference type="GO" id="GO:0140021">
    <property type="term" value="P:mitochondrial ADP transmembrane transport"/>
    <property type="evidence" value="ECO:0007669"/>
    <property type="project" value="InterPro"/>
</dbReference>
<dbReference type="PANTHER" id="PTHR45635">
    <property type="entry name" value="ADP,ATP CARRIER PROTEIN 1-RELATED-RELATED"/>
    <property type="match status" value="1"/>
</dbReference>
<evidence type="ECO:0000256" key="13">
    <source>
        <dbReference type="ARBA" id="ARBA00045250"/>
    </source>
</evidence>
<evidence type="ECO:0000256" key="6">
    <source>
        <dbReference type="ARBA" id="ARBA00022692"/>
    </source>
</evidence>
<dbReference type="Pfam" id="PF00153">
    <property type="entry name" value="Mito_carr"/>
    <property type="match status" value="3"/>
</dbReference>
<accession>A0A1Y2B2D7</accession>
<feature type="transmembrane region" description="Helical" evidence="16">
    <location>
        <begin position="171"/>
        <end position="190"/>
    </location>
</feature>
<dbReference type="InParanoid" id="A0A1Y2B2D7"/>
<dbReference type="InterPro" id="IPR002067">
    <property type="entry name" value="MCP"/>
</dbReference>
<keyword evidence="4 15" id="KW-0813">Transport</keyword>
<comment type="similarity">
    <text evidence="2 15">Belongs to the mitochondrial carrier (TC 2.A.29) family.</text>
</comment>
<dbReference type="PRINTS" id="PR00927">
    <property type="entry name" value="ADPTRNSLCASE"/>
</dbReference>
<evidence type="ECO:0000256" key="16">
    <source>
        <dbReference type="RuleBase" id="RU368008"/>
    </source>
</evidence>
<evidence type="ECO:0000256" key="15">
    <source>
        <dbReference type="RuleBase" id="RU000488"/>
    </source>
</evidence>
<feature type="transmembrane region" description="Helical" evidence="16">
    <location>
        <begin position="210"/>
        <end position="230"/>
    </location>
</feature>
<evidence type="ECO:0000256" key="14">
    <source>
        <dbReference type="PROSITE-ProRule" id="PRU00282"/>
    </source>
</evidence>
<dbReference type="PROSITE" id="PS50920">
    <property type="entry name" value="SOLCAR"/>
    <property type="match status" value="3"/>
</dbReference>
<dbReference type="OrthoDB" id="270584at2759"/>
<comment type="subcellular location">
    <subcellularLocation>
        <location evidence="16">Membrane</location>
        <topology evidence="16">Multi-pass membrane protein</topology>
    </subcellularLocation>
    <subcellularLocation>
        <location evidence="1">Mitochondrion inner membrane</location>
        <topology evidence="1">Multi-pass membrane protein</topology>
    </subcellularLocation>
</comment>
<dbReference type="InterPro" id="IPR023395">
    <property type="entry name" value="MCP_dom_sf"/>
</dbReference>
<name>A0A1Y2B2D7_9TREE</name>
<sequence>MAAVPAKKSASSEGWFTNFMMGGVAASISKTVAAPIERVKLLVQIRPLEYRGIGSTFVKVYRDEGLASFWRGNGTNVIRYFPTQALNFAFKDYFKTIFGTKRSDGYFRFLVGNVASGAAAGATGSLFVYSMDYARTRLSVDSKNAAKGGQRQFTGMIDVYKKTLASDGVLGLYRGFAPSVVGIIVYRGAYFGLYDSLKPLLPENLRGNPVANFAVGYGATTLAGLAAYPLDTIRRRMMMTVGGGTEGVRYTGTIDAFRKVVAAEGAATLMRGAGANILRGIAGAGALTLYDVFQEAVFGKKFAAGSG</sequence>
<dbReference type="GO" id="GO:0005743">
    <property type="term" value="C:mitochondrial inner membrane"/>
    <property type="evidence" value="ECO:0007669"/>
    <property type="project" value="UniProtKB-SubCell"/>
</dbReference>
<gene>
    <name evidence="17" type="ORF">BCR39DRAFT_533383</name>
</gene>
<evidence type="ECO:0000256" key="9">
    <source>
        <dbReference type="ARBA" id="ARBA00022989"/>
    </source>
</evidence>
<dbReference type="InterPro" id="IPR018108">
    <property type="entry name" value="MCP_transmembrane"/>
</dbReference>
<reference evidence="17 18" key="1">
    <citation type="submission" date="2016-07" db="EMBL/GenBank/DDBJ databases">
        <title>Pervasive Adenine N6-methylation of Active Genes in Fungi.</title>
        <authorList>
            <consortium name="DOE Joint Genome Institute"/>
            <person name="Mondo S.J."/>
            <person name="Dannebaum R.O."/>
            <person name="Kuo R.C."/>
            <person name="Labutti K."/>
            <person name="Haridas S."/>
            <person name="Kuo A."/>
            <person name="Salamov A."/>
            <person name="Ahrendt S.R."/>
            <person name="Lipzen A."/>
            <person name="Sullivan W."/>
            <person name="Andreopoulos W.B."/>
            <person name="Clum A."/>
            <person name="Lindquist E."/>
            <person name="Daum C."/>
            <person name="Ramamoorthy G.K."/>
            <person name="Gryganskyi A."/>
            <person name="Culley D."/>
            <person name="Magnuson J.K."/>
            <person name="James T.Y."/>
            <person name="O'Malley M.A."/>
            <person name="Stajich J.E."/>
            <person name="Spatafora J.W."/>
            <person name="Visel A."/>
            <person name="Grigoriev I.V."/>
        </authorList>
    </citation>
    <scope>NUCLEOTIDE SEQUENCE [LARGE SCALE GENOMIC DNA]</scope>
    <source>
        <strain evidence="17 18">68-887.2</strain>
    </source>
</reference>
<comment type="subunit">
    <text evidence="3 16">Monomer.</text>
</comment>
<evidence type="ECO:0000256" key="4">
    <source>
        <dbReference type="ARBA" id="ARBA00022448"/>
    </source>
</evidence>
<evidence type="ECO:0000256" key="3">
    <source>
        <dbReference type="ARBA" id="ARBA00011245"/>
    </source>
</evidence>
<comment type="catalytic activity">
    <reaction evidence="12">
        <text>ADP(in) + ATP(out) = ADP(out) + ATP(in)</text>
        <dbReference type="Rhea" id="RHEA:34999"/>
        <dbReference type="ChEBI" id="CHEBI:30616"/>
        <dbReference type="ChEBI" id="CHEBI:456216"/>
    </reaction>
    <physiologicalReaction direction="left-to-right" evidence="12">
        <dbReference type="Rhea" id="RHEA:35000"/>
    </physiologicalReaction>
</comment>
<keyword evidence="18" id="KW-1185">Reference proteome</keyword>
<keyword evidence="11 14" id="KW-0472">Membrane</keyword>
<dbReference type="EMBL" id="MCFC01000028">
    <property type="protein sequence ID" value="ORY28973.1"/>
    <property type="molecule type" value="Genomic_DNA"/>
</dbReference>
<comment type="caution">
    <text evidence="17">The sequence shown here is derived from an EMBL/GenBank/DDBJ whole genome shotgun (WGS) entry which is preliminary data.</text>
</comment>